<feature type="compositionally biased region" description="Polar residues" evidence="1">
    <location>
        <begin position="125"/>
        <end position="136"/>
    </location>
</feature>
<feature type="compositionally biased region" description="Basic residues" evidence="1">
    <location>
        <begin position="28"/>
        <end position="40"/>
    </location>
</feature>
<accession>A0A7M5V839</accession>
<sequence>MPSLTYDRLQQPKHQTISSEERKQNKKEARKPRKPTRGKAQKMSSNEESVYSRLHVPVKSQKEETTGKFSKSKPRESNSKILALKPDAAMRNLPSPPKNGIEGEIETSEQDLRQRETSYDKKEFTQQTKSSENGNRLRQMAKKSLKQDHISNNVSKFLDTNKVETVLRQMGLTDEGQRFHNLIKHRFRLEEDFIRINQNVGIQTLEGDFDECASKKHSAVGGLKVRHVPKEFIMVDEYDPKILAKNLNVLKDLEKRTIAIHRKCLQEQI</sequence>
<evidence type="ECO:0000313" key="2">
    <source>
        <dbReference type="EnsemblMetazoa" id="CLYHEMP005278.1"/>
    </source>
</evidence>
<keyword evidence="3" id="KW-1185">Reference proteome</keyword>
<name>A0A7M5V839_9CNID</name>
<dbReference type="AlphaFoldDB" id="A0A7M5V839"/>
<reference evidence="2" key="1">
    <citation type="submission" date="2021-01" db="UniProtKB">
        <authorList>
            <consortium name="EnsemblMetazoa"/>
        </authorList>
    </citation>
    <scope>IDENTIFICATION</scope>
</reference>
<evidence type="ECO:0000313" key="3">
    <source>
        <dbReference type="Proteomes" id="UP000594262"/>
    </source>
</evidence>
<organism evidence="2 3">
    <name type="scientific">Clytia hemisphaerica</name>
    <dbReference type="NCBI Taxonomy" id="252671"/>
    <lineage>
        <taxon>Eukaryota</taxon>
        <taxon>Metazoa</taxon>
        <taxon>Cnidaria</taxon>
        <taxon>Hydrozoa</taxon>
        <taxon>Hydroidolina</taxon>
        <taxon>Leptothecata</taxon>
        <taxon>Obeliida</taxon>
        <taxon>Clytiidae</taxon>
        <taxon>Clytia</taxon>
    </lineage>
</organism>
<feature type="compositionally biased region" description="Basic and acidic residues" evidence="1">
    <location>
        <begin position="110"/>
        <end position="124"/>
    </location>
</feature>
<protein>
    <submittedName>
        <fullName evidence="2">Uncharacterized protein</fullName>
    </submittedName>
</protein>
<evidence type="ECO:0000256" key="1">
    <source>
        <dbReference type="SAM" id="MobiDB-lite"/>
    </source>
</evidence>
<dbReference type="EnsemblMetazoa" id="CLYHEMT005278.1">
    <property type="protein sequence ID" value="CLYHEMP005278.1"/>
    <property type="gene ID" value="CLYHEMG005278"/>
</dbReference>
<feature type="region of interest" description="Disordered" evidence="1">
    <location>
        <begin position="1"/>
        <end position="136"/>
    </location>
</feature>
<dbReference type="Proteomes" id="UP000594262">
    <property type="component" value="Unplaced"/>
</dbReference>
<proteinExistence type="predicted"/>